<feature type="domain" description="RagB/SusD" evidence="6">
    <location>
        <begin position="371"/>
        <end position="583"/>
    </location>
</feature>
<reference evidence="8 9" key="1">
    <citation type="submission" date="2021-01" db="EMBL/GenBank/DDBJ databases">
        <title>Carboxyliciviraga sp.nov., isolated from coastal sediments.</title>
        <authorList>
            <person name="Lu D."/>
            <person name="Zhang T."/>
        </authorList>
    </citation>
    <scope>NUCLEOTIDE SEQUENCE [LARGE SCALE GENOMIC DNA]</scope>
    <source>
        <strain evidence="8 9">N1Y132</strain>
    </source>
</reference>
<dbReference type="Proteomes" id="UP000605676">
    <property type="component" value="Unassembled WGS sequence"/>
</dbReference>
<organism evidence="8 9">
    <name type="scientific">Carboxylicivirga marina</name>
    <dbReference type="NCBI Taxonomy" id="2800988"/>
    <lineage>
        <taxon>Bacteria</taxon>
        <taxon>Pseudomonadati</taxon>
        <taxon>Bacteroidota</taxon>
        <taxon>Bacteroidia</taxon>
        <taxon>Marinilabiliales</taxon>
        <taxon>Marinilabiliaceae</taxon>
        <taxon>Carboxylicivirga</taxon>
    </lineage>
</organism>
<dbReference type="PROSITE" id="PS51257">
    <property type="entry name" value="PROKAR_LIPOPROTEIN"/>
    <property type="match status" value="1"/>
</dbReference>
<dbReference type="RefSeq" id="WP_200464745.1">
    <property type="nucleotide sequence ID" value="NZ_JAENRR010000017.1"/>
</dbReference>
<evidence type="ECO:0000259" key="7">
    <source>
        <dbReference type="Pfam" id="PF14322"/>
    </source>
</evidence>
<proteinExistence type="inferred from homology"/>
<dbReference type="InterPro" id="IPR012944">
    <property type="entry name" value="SusD_RagB_dom"/>
</dbReference>
<comment type="similarity">
    <text evidence="2">Belongs to the SusD family.</text>
</comment>
<comment type="subcellular location">
    <subcellularLocation>
        <location evidence="1">Cell outer membrane</location>
    </subcellularLocation>
</comment>
<evidence type="ECO:0000256" key="3">
    <source>
        <dbReference type="ARBA" id="ARBA00022729"/>
    </source>
</evidence>
<keyword evidence="4" id="KW-0472">Membrane</keyword>
<keyword evidence="3" id="KW-0732">Signal</keyword>
<evidence type="ECO:0000256" key="1">
    <source>
        <dbReference type="ARBA" id="ARBA00004442"/>
    </source>
</evidence>
<evidence type="ECO:0000256" key="2">
    <source>
        <dbReference type="ARBA" id="ARBA00006275"/>
    </source>
</evidence>
<comment type="caution">
    <text evidence="8">The sequence shown here is derived from an EMBL/GenBank/DDBJ whole genome shotgun (WGS) entry which is preliminary data.</text>
</comment>
<gene>
    <name evidence="8" type="ORF">JIV24_09220</name>
</gene>
<name>A0ABS1HJ76_9BACT</name>
<evidence type="ECO:0000259" key="6">
    <source>
        <dbReference type="Pfam" id="PF07980"/>
    </source>
</evidence>
<sequence>MMKQTYISRLLVFIMGLLVFASCEDLIVEEPYSLYTDENFYETDKQAISAINGVYRCMVDRDNSLTPYSSYGMAGALMMMDMMSDMCYSEGNKTNYGGQIATGTHAENEVVSNNMWALSYLMINKANNVIGNVPNIEMDSVLQQRILGEARFLRAYAYFNLAKFWGKVPLRVEETRDYEPSTTQIERSEIQEVFQVILEDLEFAEKSLFFKYGSYMNGGEFGDYPLEFWGRKEIIEEEGLIRYSHPKLYLQTDNGRASIEAARGMLARVHLFLASMNKFGNVEGYDWVDSEASYRATRDYCKKIIDYGNYALVDDYIEYFSTDNKHNSETMFEIEHYELEGNGGIWGYWHGDSHRIRARVEYLDLFDAELSEDQKFYVDSLTDARLIYSANVREGKDNLEIAKFGYKSTADYDKWGMPAHLRFSNFTNAFNNAVNVPVMRYADILLMMAESINEIEGPGRSYQYINQLRSRARRSNFDETNIPGDVYGMTRDEFRFFVWDERKRELSFECHNFEDLVRTGTFMEKISSTKKVNNCNVYFLNPIEWIEAPPSLLADNVEEHHQLFPVPLSEINVNHVIDQNPGY</sequence>
<evidence type="ECO:0000256" key="4">
    <source>
        <dbReference type="ARBA" id="ARBA00023136"/>
    </source>
</evidence>
<dbReference type="Gene3D" id="1.25.40.390">
    <property type="match status" value="1"/>
</dbReference>
<dbReference type="EMBL" id="JAENRR010000017">
    <property type="protein sequence ID" value="MBK3517515.1"/>
    <property type="molecule type" value="Genomic_DNA"/>
</dbReference>
<evidence type="ECO:0000313" key="9">
    <source>
        <dbReference type="Proteomes" id="UP000605676"/>
    </source>
</evidence>
<keyword evidence="5" id="KW-0998">Cell outer membrane</keyword>
<dbReference type="SUPFAM" id="SSF48452">
    <property type="entry name" value="TPR-like"/>
    <property type="match status" value="1"/>
</dbReference>
<dbReference type="InterPro" id="IPR011990">
    <property type="entry name" value="TPR-like_helical_dom_sf"/>
</dbReference>
<accession>A0ABS1HJ76</accession>
<dbReference type="Pfam" id="PF14322">
    <property type="entry name" value="SusD-like_3"/>
    <property type="match status" value="1"/>
</dbReference>
<dbReference type="Pfam" id="PF07980">
    <property type="entry name" value="SusD_RagB"/>
    <property type="match status" value="1"/>
</dbReference>
<keyword evidence="9" id="KW-1185">Reference proteome</keyword>
<protein>
    <submittedName>
        <fullName evidence="8">RagB/SusD family nutrient uptake outer membrane protein</fullName>
    </submittedName>
</protein>
<evidence type="ECO:0000256" key="5">
    <source>
        <dbReference type="ARBA" id="ARBA00023237"/>
    </source>
</evidence>
<evidence type="ECO:0000313" key="8">
    <source>
        <dbReference type="EMBL" id="MBK3517515.1"/>
    </source>
</evidence>
<dbReference type="InterPro" id="IPR033985">
    <property type="entry name" value="SusD-like_N"/>
</dbReference>
<feature type="domain" description="SusD-like N-terminal" evidence="7">
    <location>
        <begin position="106"/>
        <end position="206"/>
    </location>
</feature>